<accession>A0A4R7FH27</accession>
<dbReference type="AlphaFoldDB" id="A0A4R7FH27"/>
<keyword evidence="8 9" id="KW-0472">Membrane</keyword>
<organism evidence="11 12">
    <name type="scientific">Amnibacterium kyonggiense</name>
    <dbReference type="NCBI Taxonomy" id="595671"/>
    <lineage>
        <taxon>Bacteria</taxon>
        <taxon>Bacillati</taxon>
        <taxon>Actinomycetota</taxon>
        <taxon>Actinomycetes</taxon>
        <taxon>Micrococcales</taxon>
        <taxon>Microbacteriaceae</taxon>
        <taxon>Amnibacterium</taxon>
    </lineage>
</organism>
<keyword evidence="2" id="KW-1003">Cell membrane</keyword>
<protein>
    <submittedName>
        <fullName evidence="11">Glycosyltransferase involved in cell wall biosynthesis</fullName>
    </submittedName>
</protein>
<feature type="transmembrane region" description="Helical" evidence="9">
    <location>
        <begin position="235"/>
        <end position="261"/>
    </location>
</feature>
<keyword evidence="4 11" id="KW-0808">Transferase</keyword>
<dbReference type="InterPro" id="IPR029044">
    <property type="entry name" value="Nucleotide-diphossugar_trans"/>
</dbReference>
<keyword evidence="6" id="KW-0448">Lipopolysaccharide biosynthesis</keyword>
<keyword evidence="3" id="KW-0328">Glycosyltransferase</keyword>
<evidence type="ECO:0000256" key="8">
    <source>
        <dbReference type="ARBA" id="ARBA00023136"/>
    </source>
</evidence>
<keyword evidence="5 9" id="KW-0812">Transmembrane</keyword>
<keyword evidence="7 9" id="KW-1133">Transmembrane helix</keyword>
<dbReference type="GO" id="GO:0005886">
    <property type="term" value="C:plasma membrane"/>
    <property type="evidence" value="ECO:0007669"/>
    <property type="project" value="TreeGrafter"/>
</dbReference>
<evidence type="ECO:0000313" key="12">
    <source>
        <dbReference type="Proteomes" id="UP000295344"/>
    </source>
</evidence>
<evidence type="ECO:0000256" key="4">
    <source>
        <dbReference type="ARBA" id="ARBA00022679"/>
    </source>
</evidence>
<evidence type="ECO:0000256" key="5">
    <source>
        <dbReference type="ARBA" id="ARBA00022692"/>
    </source>
</evidence>
<dbReference type="OrthoDB" id="9811884at2"/>
<reference evidence="11 12" key="1">
    <citation type="submission" date="2019-03" db="EMBL/GenBank/DDBJ databases">
        <title>Genomic Encyclopedia of Archaeal and Bacterial Type Strains, Phase II (KMG-II): from individual species to whole genera.</title>
        <authorList>
            <person name="Goeker M."/>
        </authorList>
    </citation>
    <scope>NUCLEOTIDE SEQUENCE [LARGE SCALE GENOMIC DNA]</scope>
    <source>
        <strain evidence="11 12">DSM 24782</strain>
    </source>
</reference>
<comment type="similarity">
    <text evidence="1">Belongs to the glycosyltransferase 2 family.</text>
</comment>
<feature type="transmembrane region" description="Helical" evidence="9">
    <location>
        <begin position="273"/>
        <end position="293"/>
    </location>
</feature>
<dbReference type="EMBL" id="SOAM01000004">
    <property type="protein sequence ID" value="TDS74960.1"/>
    <property type="molecule type" value="Genomic_DNA"/>
</dbReference>
<evidence type="ECO:0000256" key="1">
    <source>
        <dbReference type="ARBA" id="ARBA00006739"/>
    </source>
</evidence>
<dbReference type="SUPFAM" id="SSF53448">
    <property type="entry name" value="Nucleotide-diphospho-sugar transferases"/>
    <property type="match status" value="1"/>
</dbReference>
<dbReference type="Gene3D" id="3.90.550.10">
    <property type="entry name" value="Spore Coat Polysaccharide Biosynthesis Protein SpsA, Chain A"/>
    <property type="match status" value="1"/>
</dbReference>
<dbReference type="InterPro" id="IPR050256">
    <property type="entry name" value="Glycosyltransferase_2"/>
</dbReference>
<dbReference type="PANTHER" id="PTHR48090">
    <property type="entry name" value="UNDECAPRENYL-PHOSPHATE 4-DEOXY-4-FORMAMIDO-L-ARABINOSE TRANSFERASE-RELATED"/>
    <property type="match status" value="1"/>
</dbReference>
<dbReference type="InterPro" id="IPR001173">
    <property type="entry name" value="Glyco_trans_2-like"/>
</dbReference>
<evidence type="ECO:0000259" key="10">
    <source>
        <dbReference type="Pfam" id="PF00535"/>
    </source>
</evidence>
<evidence type="ECO:0000256" key="7">
    <source>
        <dbReference type="ARBA" id="ARBA00022989"/>
    </source>
</evidence>
<evidence type="ECO:0000256" key="3">
    <source>
        <dbReference type="ARBA" id="ARBA00022676"/>
    </source>
</evidence>
<dbReference type="Proteomes" id="UP000295344">
    <property type="component" value="Unassembled WGS sequence"/>
</dbReference>
<dbReference type="Pfam" id="PF00535">
    <property type="entry name" value="Glycos_transf_2"/>
    <property type="match status" value="1"/>
</dbReference>
<comment type="caution">
    <text evidence="11">The sequence shown here is derived from an EMBL/GenBank/DDBJ whole genome shotgun (WGS) entry which is preliminary data.</text>
</comment>
<dbReference type="PANTHER" id="PTHR48090:SF3">
    <property type="entry name" value="UNDECAPRENYL-PHOSPHATE 4-DEOXY-4-FORMAMIDO-L-ARABINOSE TRANSFERASE"/>
    <property type="match status" value="1"/>
</dbReference>
<evidence type="ECO:0000256" key="6">
    <source>
        <dbReference type="ARBA" id="ARBA00022985"/>
    </source>
</evidence>
<dbReference type="RefSeq" id="WP_133767617.1">
    <property type="nucleotide sequence ID" value="NZ_SOAM01000004.1"/>
</dbReference>
<dbReference type="GO" id="GO:0009103">
    <property type="term" value="P:lipopolysaccharide biosynthetic process"/>
    <property type="evidence" value="ECO:0007669"/>
    <property type="project" value="UniProtKB-KW"/>
</dbReference>
<evidence type="ECO:0000256" key="2">
    <source>
        <dbReference type="ARBA" id="ARBA00022475"/>
    </source>
</evidence>
<sequence>MPHDDSERTDAFASVIAIIDEGMLDPAARLRELGRAVMTRYRNYEIVVVDNGLSVDTMIALRDLLAEEPCFRVLRLARRSSIDTAVFAGLEAAIGDFVVISAIAYDRQEHVLDVLDLLRDGHDVVQGESRGPLGGGPFARAGRRTFYWYNRRFLDVDIPARSTYLTGLTRSAANSLGAARRTHRYLRHLIRYIGYRVTSYRYDLDNPQARRIKPRPRLTDAIEMVSSYSTHPLRVVTLVGVVAGLLNLLYALYVIVVTLVSTHVTQGWPTTSLQLSAMFFIICTVLAVQAEYIGRILSESRREPGYVITEELESETLITERERLNVAAA</sequence>
<evidence type="ECO:0000313" key="11">
    <source>
        <dbReference type="EMBL" id="TDS74960.1"/>
    </source>
</evidence>
<evidence type="ECO:0000256" key="9">
    <source>
        <dbReference type="SAM" id="Phobius"/>
    </source>
</evidence>
<gene>
    <name evidence="11" type="ORF">CLV52_3484</name>
</gene>
<dbReference type="GO" id="GO:0016757">
    <property type="term" value="F:glycosyltransferase activity"/>
    <property type="evidence" value="ECO:0007669"/>
    <property type="project" value="UniProtKB-KW"/>
</dbReference>
<keyword evidence="12" id="KW-1185">Reference proteome</keyword>
<name>A0A4R7FH27_9MICO</name>
<feature type="domain" description="Glycosyltransferase 2-like" evidence="10">
    <location>
        <begin position="30"/>
        <end position="162"/>
    </location>
</feature>
<proteinExistence type="inferred from homology"/>